<name>A0ABC9WUA2_GRUJA</name>
<keyword evidence="5" id="KW-1185">Reference proteome</keyword>
<organism evidence="4 5">
    <name type="scientific">Grus japonensis</name>
    <name type="common">Japanese crane</name>
    <name type="synonym">Red-crowned crane</name>
    <dbReference type="NCBI Taxonomy" id="30415"/>
    <lineage>
        <taxon>Eukaryota</taxon>
        <taxon>Metazoa</taxon>
        <taxon>Chordata</taxon>
        <taxon>Craniata</taxon>
        <taxon>Vertebrata</taxon>
        <taxon>Euteleostomi</taxon>
        <taxon>Archelosauria</taxon>
        <taxon>Archosauria</taxon>
        <taxon>Dinosauria</taxon>
        <taxon>Saurischia</taxon>
        <taxon>Theropoda</taxon>
        <taxon>Coelurosauria</taxon>
        <taxon>Aves</taxon>
        <taxon>Neognathae</taxon>
        <taxon>Neoaves</taxon>
        <taxon>Gruiformes</taxon>
        <taxon>Gruidae</taxon>
        <taxon>Grus</taxon>
    </lineage>
</organism>
<dbReference type="Pfam" id="PF16034">
    <property type="entry name" value="JAKMIP_CC3"/>
    <property type="match status" value="2"/>
</dbReference>
<feature type="domain" description="Janus kinase and microtubule-interacting protein C-terminal" evidence="3">
    <location>
        <begin position="280"/>
        <end position="321"/>
    </location>
</feature>
<gene>
    <name evidence="4" type="ORF">GRJ2_001277500</name>
</gene>
<dbReference type="Proteomes" id="UP001623348">
    <property type="component" value="Unassembled WGS sequence"/>
</dbReference>
<evidence type="ECO:0000313" key="5">
    <source>
        <dbReference type="Proteomes" id="UP001623348"/>
    </source>
</evidence>
<feature type="coiled-coil region" evidence="1">
    <location>
        <begin position="608"/>
        <end position="667"/>
    </location>
</feature>
<dbReference type="InterPro" id="IPR031994">
    <property type="entry name" value="JAKMIP_C"/>
</dbReference>
<evidence type="ECO:0000256" key="1">
    <source>
        <dbReference type="SAM" id="Coils"/>
    </source>
</evidence>
<evidence type="ECO:0000256" key="2">
    <source>
        <dbReference type="SAM" id="MobiDB-lite"/>
    </source>
</evidence>
<reference evidence="4 5" key="1">
    <citation type="submission" date="2024-06" db="EMBL/GenBank/DDBJ databases">
        <title>The draft genome of Grus japonensis, version 3.</title>
        <authorList>
            <person name="Nabeshima K."/>
            <person name="Suzuki S."/>
            <person name="Onuma M."/>
        </authorList>
    </citation>
    <scope>NUCLEOTIDE SEQUENCE [LARGE SCALE GENOMIC DNA]</scope>
    <source>
        <strain evidence="4 5">451A</strain>
    </source>
</reference>
<dbReference type="InterPro" id="IPR032771">
    <property type="entry name" value="DUF4527"/>
</dbReference>
<protein>
    <submittedName>
        <fullName evidence="4">Janus kinase and microtubule-interacting protein 1</fullName>
    </submittedName>
</protein>
<keyword evidence="4" id="KW-0808">Transferase</keyword>
<feature type="compositionally biased region" description="Polar residues" evidence="2">
    <location>
        <begin position="296"/>
        <end position="305"/>
    </location>
</feature>
<proteinExistence type="predicted"/>
<dbReference type="PANTHER" id="PTHR36866">
    <property type="entry name" value="CHROMOSOME 4 OPEN READING FRAME 50"/>
    <property type="match status" value="1"/>
</dbReference>
<feature type="coiled-coil region" evidence="1">
    <location>
        <begin position="1770"/>
        <end position="1807"/>
    </location>
</feature>
<accession>A0ABC9WUA2</accession>
<feature type="coiled-coil region" evidence="1">
    <location>
        <begin position="148"/>
        <end position="218"/>
    </location>
</feature>
<feature type="region of interest" description="Disordered" evidence="2">
    <location>
        <begin position="296"/>
        <end position="319"/>
    </location>
</feature>
<comment type="caution">
    <text evidence="4">The sequence shown here is derived from an EMBL/GenBank/DDBJ whole genome shotgun (WGS) entry which is preliminary data.</text>
</comment>
<sequence length="1999" mass="230974">MSKKSRAKGEKSDMEIETLQAANEELRTKLTNIQIEFQQEKSKVGKLREKIQEVKQEREQEQHKHTAYVSELKAKLHEEKMKELQSVRELLIRQHEQEVARMVKIKDGEIQRLQSTVNVLRDGAADKVKTALLSEAKEEARKAFDGERMKLQQEILELKSGKKQLEEALNNIMQADKMKAADLRMAYQSHQDEINRIKRECEREIRRLMDEIKGKDRVILALEKDLGVQAGHTQKLLLQKEALDEQLVQVKEAERYHSSPKRELPAGVGDITELMGSPRHVVETFFGFDEESVDSETSSITSYNTDKTDRTPATPEEDLEDTREQLQADLLRCQAKIEDLEKALIEKGQDSKWVEEKQLLIRTNQELLEKIYRMEQEEHQLKNEMQDAKDQNELLEFRVLELEWLKQIEGTEAALTQKMLDLENEKDLFSKQKGYLEEELDYRKQALDQAYMKIQELEATLYNALQQDPGRRASESLTEAQREDLRAAVEKVRRQILRQSREFDSQILHERMELLQQAQQRIRELEDKIELQKRQLKEIEEKELEDASIPDEQVNSAGEENLNLRIKELEKSERKLKGVLEHYMESDSVLRNRMKELELSHKTLLVTIDQLNVKLHQVENANVRVKGKLQDIREDLTNLVENQEKSKKKQKEKLHWLQEQLKTKDEEIKSQSVYFEHYKQRQTQQTAVLREREHYLRGEISRLEKQVLDLSAHVALLTSKLEEGTVQYLQRKLESAFSGTQGYRCSDVKVMELKTCIENVEHDMKSHLETFQQNLKFLREKEEDNRREQTDLQTELQYSQDMEDFLRRKLEESSHHIYNLKLSEIKLQEKVAELLNENRALKDQDRVKSKKKEKYSQFTRLENGDNSVNLNGDLIQDGIQNLKRGAVLDSPRSRTTQTPVVLLHAEESETPGCSCDGLKQMEELPEELLPVLERNSSAFSKVAGLAEIEQVRRKVTAILAVSVHVTLGTKRAGTLEDSFTSFRCTPSYCAARLLPPCSEKLTNDETRKETKDEENFSLLKERAINLPAKVFLVSMVEALMRKKLQLTLLEPESYHISAVTTVKKVRSLDFCEGNTNLCSDGLCLVAEGGFSDKASALLCGQMPCTVTEIFTSSLEKHNVEKHWENKQILPKSICEKKCLDKFVDDGKYHKKIFRGRAKGEEIQNDKAQPQQVTFVPEESSKVLFKTELIRHGKQGIKTKRSLGSPQNLSVDFKDLKKHFERSPGLMEEQGNLSEICISDVNRVYNGEDVIKLEEKGDQPQKPTHQTHPSRNIGLKEKKDQTLKLCEPNEKNFSCQKIAAENMHCAYCLNSFWSEEERCLLNILSPMQESAVCLSKLFLPGSNFYESFCHLSPLEAGNERNVKVYALEKVVAVCSQRLFLLMQENENYSKKVCILQQENERYAQMMCALEEEMDAYFQYILAVDEANIVSFQNLLNEKEVAGGCYNNLSEENTMSPGTFFVETFSKNLSYVEEKNRNSEKDSLTITSNKLPRSILSLDGRKMRYFQLLSHLKEERGRCFKEIAKLLQDKENYVAKYNELIQERGGNLQRISLLEGEKETLLGCLEEVKCEQDKYRTLVSELQECKTNCYQTIFDLQEEKHILKREIDRIKKETSEQLNEFQKANANFILENTKLKGLMLSLGFTYEELRKAKGLGTKEKIVKLKEESQQCGLKAKKVETACSVTQTEEEGVLVVDASNYFPRKEAQKWYIELGFAETRYEEMKTHLAQVVSELDHLKQEVGDRMLGKQRCKVMPVYAVKDGQETEENKIANKRLQQQVLTLKAQLRDQAALQNQLHDLQNEVELLQAQLCEKDEELQKRKSEEKLALAPLKAKLACLTRKCQERNGLITRMHDKFHRRGITDSAFDEEVEALVNDMVLAEYAVAFTPMRDQEMPPSSTDISQASGQPEHRETSVKVNGMAGSIPPNSQQEVRSTHSSRIAPNGYACSPTKLISSERIVALHRELRQNRRKNCQVSKNFAIIFSLVKSIILGSRFIDHIDI</sequence>
<dbReference type="PANTHER" id="PTHR36866:SF1">
    <property type="entry name" value="GENE 1043-RELATED"/>
    <property type="match status" value="1"/>
</dbReference>
<feature type="domain" description="Janus kinase and microtubule-interacting protein C-terminal" evidence="3">
    <location>
        <begin position="322"/>
        <end position="403"/>
    </location>
</feature>
<dbReference type="Pfam" id="PF15030">
    <property type="entry name" value="DUF4527"/>
    <property type="match status" value="1"/>
</dbReference>
<keyword evidence="1" id="KW-0175">Coiled coil</keyword>
<evidence type="ECO:0000259" key="3">
    <source>
        <dbReference type="Pfam" id="PF16034"/>
    </source>
</evidence>
<dbReference type="GO" id="GO:0016301">
    <property type="term" value="F:kinase activity"/>
    <property type="evidence" value="ECO:0007669"/>
    <property type="project" value="UniProtKB-KW"/>
</dbReference>
<keyword evidence="4" id="KW-0418">Kinase</keyword>
<feature type="coiled-coil region" evidence="1">
    <location>
        <begin position="1591"/>
        <end position="1625"/>
    </location>
</feature>
<evidence type="ECO:0000313" key="4">
    <source>
        <dbReference type="EMBL" id="GAB0188122.1"/>
    </source>
</evidence>
<feature type="coiled-coil region" evidence="1">
    <location>
        <begin position="16"/>
        <end position="94"/>
    </location>
</feature>
<dbReference type="EMBL" id="BAAFJT010000004">
    <property type="protein sequence ID" value="GAB0188122.1"/>
    <property type="molecule type" value="Genomic_DNA"/>
</dbReference>